<keyword evidence="5 10" id="KW-0472">Membrane</keyword>
<feature type="compositionally biased region" description="Acidic residues" evidence="11">
    <location>
        <begin position="267"/>
        <end position="283"/>
    </location>
</feature>
<feature type="region of interest" description="Disordered" evidence="11">
    <location>
        <begin position="260"/>
        <end position="349"/>
    </location>
</feature>
<evidence type="ECO:0000256" key="8">
    <source>
        <dbReference type="ARBA" id="ARBA00035585"/>
    </source>
</evidence>
<dbReference type="Pfam" id="PF02537">
    <property type="entry name" value="CRCB"/>
    <property type="match status" value="1"/>
</dbReference>
<evidence type="ECO:0000256" key="2">
    <source>
        <dbReference type="ARBA" id="ARBA00022475"/>
    </source>
</evidence>
<feature type="transmembrane region" description="Helical" evidence="10">
    <location>
        <begin position="49"/>
        <end position="69"/>
    </location>
</feature>
<feature type="transmembrane region" description="Helical" evidence="10">
    <location>
        <begin position="121"/>
        <end position="141"/>
    </location>
</feature>
<feature type="transmembrane region" description="Helical" evidence="10">
    <location>
        <begin position="161"/>
        <end position="179"/>
    </location>
</feature>
<dbReference type="PANTHER" id="PTHR28259">
    <property type="entry name" value="FLUORIDE EXPORT PROTEIN 1-RELATED"/>
    <property type="match status" value="1"/>
</dbReference>
<feature type="compositionally biased region" description="Low complexity" evidence="11">
    <location>
        <begin position="297"/>
        <end position="312"/>
    </location>
</feature>
<dbReference type="AlphaFoldDB" id="A0A7Y0F258"/>
<dbReference type="GO" id="GO:0140114">
    <property type="term" value="P:cellular detoxification of fluoride"/>
    <property type="evidence" value="ECO:0007669"/>
    <property type="project" value="UniProtKB-UniRule"/>
</dbReference>
<keyword evidence="10" id="KW-0813">Transport</keyword>
<dbReference type="HAMAP" id="MF_00454">
    <property type="entry name" value="FluC"/>
    <property type="match status" value="1"/>
</dbReference>
<dbReference type="EMBL" id="JAAIIH010000008">
    <property type="protein sequence ID" value="NMN00660.1"/>
    <property type="molecule type" value="Genomic_DNA"/>
</dbReference>
<dbReference type="Proteomes" id="UP000588277">
    <property type="component" value="Unassembled WGS sequence"/>
</dbReference>
<evidence type="ECO:0000313" key="13">
    <source>
        <dbReference type="Proteomes" id="UP000588277"/>
    </source>
</evidence>
<feature type="transmembrane region" description="Helical" evidence="10">
    <location>
        <begin position="89"/>
        <end position="109"/>
    </location>
</feature>
<keyword evidence="3 10" id="KW-0812">Transmembrane</keyword>
<evidence type="ECO:0000256" key="4">
    <source>
        <dbReference type="ARBA" id="ARBA00022989"/>
    </source>
</evidence>
<keyword evidence="13" id="KW-1185">Reference proteome</keyword>
<sequence>MSTSTSIANTPHDPVAPETVTQVAIPSCASRDGRDAHDRNGARSPLEDWPLYVVVFVGGCLGTALRYALSLALPRPLADEGFLGAFHTATFVANMCACFIYSWLTMMLAQSVWISKRTRSLMSHGIGMGMCGGFSTLSALAVEELLAARGGNVLGALGYELVSFVCGVAVVFGGVKLALAMTAKRQSAQVRETVQRQTTVEEADAAAEAFLAAHPADPAPIHVRTRPWVAPEIPSEVVVPAEGKRDAAAETSTPLVADAGAAAEPEAGSEPEFEAEPDTDEIPAVERRTTAEENESNADAPAAESPSAASPVADEEDAATAEPSAGIAAEPAPVVIPQVVDDPDGDAPSFDRIVHVVNHQRGEAV</sequence>
<evidence type="ECO:0000256" key="5">
    <source>
        <dbReference type="ARBA" id="ARBA00023136"/>
    </source>
</evidence>
<evidence type="ECO:0000313" key="12">
    <source>
        <dbReference type="EMBL" id="NMN00660.1"/>
    </source>
</evidence>
<feature type="binding site" evidence="10">
    <location>
        <position position="132"/>
    </location>
    <ligand>
        <name>Na(+)</name>
        <dbReference type="ChEBI" id="CHEBI:29101"/>
        <note>structural</note>
    </ligand>
</feature>
<evidence type="ECO:0000256" key="3">
    <source>
        <dbReference type="ARBA" id="ARBA00022692"/>
    </source>
</evidence>
<comment type="catalytic activity">
    <reaction evidence="8">
        <text>fluoride(in) = fluoride(out)</text>
        <dbReference type="Rhea" id="RHEA:76159"/>
        <dbReference type="ChEBI" id="CHEBI:17051"/>
    </reaction>
    <physiologicalReaction direction="left-to-right" evidence="8">
        <dbReference type="Rhea" id="RHEA:76160"/>
    </physiologicalReaction>
</comment>
<keyword evidence="6 10" id="KW-0407">Ion channel</keyword>
<dbReference type="InterPro" id="IPR036259">
    <property type="entry name" value="MFS_trans_sf"/>
</dbReference>
<evidence type="ECO:0000256" key="6">
    <source>
        <dbReference type="ARBA" id="ARBA00023303"/>
    </source>
</evidence>
<comment type="function">
    <text evidence="9 10">Fluoride-specific ion channel. Important for reducing fluoride concentration in the cell, thus reducing its toxicity.</text>
</comment>
<comment type="activity regulation">
    <text evidence="10">Na(+) is not transported, but it plays an essential structural role and its presence is essential for fluoride channel function.</text>
</comment>
<evidence type="ECO:0000256" key="9">
    <source>
        <dbReference type="ARBA" id="ARBA00049940"/>
    </source>
</evidence>
<keyword evidence="2 10" id="KW-1003">Cell membrane</keyword>
<dbReference type="GO" id="GO:0046872">
    <property type="term" value="F:metal ion binding"/>
    <property type="evidence" value="ECO:0007669"/>
    <property type="project" value="UniProtKB-KW"/>
</dbReference>
<organism evidence="12 13">
    <name type="scientific">Bifidobacterium moraviense</name>
    <dbReference type="NCBI Taxonomy" id="2675323"/>
    <lineage>
        <taxon>Bacteria</taxon>
        <taxon>Bacillati</taxon>
        <taxon>Actinomycetota</taxon>
        <taxon>Actinomycetes</taxon>
        <taxon>Bifidobacteriales</taxon>
        <taxon>Bifidobacteriaceae</taxon>
        <taxon>Bifidobacterium</taxon>
    </lineage>
</organism>
<dbReference type="GO" id="GO:0062054">
    <property type="term" value="F:fluoride channel activity"/>
    <property type="evidence" value="ECO:0007669"/>
    <property type="project" value="UniProtKB-UniRule"/>
</dbReference>
<name>A0A7Y0F258_9BIFI</name>
<evidence type="ECO:0000256" key="1">
    <source>
        <dbReference type="ARBA" id="ARBA00004651"/>
    </source>
</evidence>
<feature type="compositionally biased region" description="Low complexity" evidence="11">
    <location>
        <begin position="331"/>
        <end position="340"/>
    </location>
</feature>
<evidence type="ECO:0000256" key="11">
    <source>
        <dbReference type="SAM" id="MobiDB-lite"/>
    </source>
</evidence>
<comment type="similarity">
    <text evidence="7 10">Belongs to the fluoride channel Fluc/FEX (TC 1.A.43) family.</text>
</comment>
<dbReference type="SUPFAM" id="SSF103473">
    <property type="entry name" value="MFS general substrate transporter"/>
    <property type="match status" value="1"/>
</dbReference>
<dbReference type="InterPro" id="IPR003691">
    <property type="entry name" value="FluC"/>
</dbReference>
<gene>
    <name evidence="10" type="primary">fluC</name>
    <name evidence="10" type="synonym">crcB</name>
    <name evidence="12" type="ORF">G1C96_1239</name>
</gene>
<keyword evidence="10" id="KW-0915">Sodium</keyword>
<dbReference type="RefSeq" id="WP_169275801.1">
    <property type="nucleotide sequence ID" value="NZ_JAAIIH010000008.1"/>
</dbReference>
<comment type="caution">
    <text evidence="12">The sequence shown here is derived from an EMBL/GenBank/DDBJ whole genome shotgun (WGS) entry which is preliminary data.</text>
</comment>
<accession>A0A7Y0F258</accession>
<comment type="subcellular location">
    <subcellularLocation>
        <location evidence="1 10">Cell membrane</location>
        <topology evidence="1 10">Multi-pass membrane protein</topology>
    </subcellularLocation>
</comment>
<keyword evidence="4 10" id="KW-1133">Transmembrane helix</keyword>
<dbReference type="GO" id="GO:0005886">
    <property type="term" value="C:plasma membrane"/>
    <property type="evidence" value="ECO:0007669"/>
    <property type="project" value="UniProtKB-SubCell"/>
</dbReference>
<keyword evidence="10" id="KW-0406">Ion transport</keyword>
<evidence type="ECO:0000256" key="7">
    <source>
        <dbReference type="ARBA" id="ARBA00035120"/>
    </source>
</evidence>
<evidence type="ECO:0000256" key="10">
    <source>
        <dbReference type="HAMAP-Rule" id="MF_00454"/>
    </source>
</evidence>
<protein>
    <recommendedName>
        <fullName evidence="10">Fluoride-specific ion channel FluC</fullName>
    </recommendedName>
</protein>
<keyword evidence="10" id="KW-0479">Metal-binding</keyword>
<feature type="binding site" evidence="10">
    <location>
        <position position="135"/>
    </location>
    <ligand>
        <name>Na(+)</name>
        <dbReference type="ChEBI" id="CHEBI:29101"/>
        <note>structural</note>
    </ligand>
</feature>
<proteinExistence type="inferred from homology"/>
<reference evidence="12 13" key="1">
    <citation type="submission" date="2020-02" db="EMBL/GenBank/DDBJ databases">
        <title>Characterization of phylogenetic diversity of novel bifidobacterial species isolated in Czech ZOOs.</title>
        <authorList>
            <person name="Lugli G.A."/>
            <person name="Vera N.B."/>
            <person name="Ventura M."/>
        </authorList>
    </citation>
    <scope>NUCLEOTIDE SEQUENCE [LARGE SCALE GENOMIC DNA]</scope>
    <source>
        <strain evidence="12 13">DSM 109958</strain>
    </source>
</reference>
<dbReference type="PANTHER" id="PTHR28259:SF1">
    <property type="entry name" value="FLUORIDE EXPORT PROTEIN 1-RELATED"/>
    <property type="match status" value="1"/>
</dbReference>